<evidence type="ECO:0000313" key="6">
    <source>
        <dbReference type="EMBL" id="RXN83641.1"/>
    </source>
</evidence>
<dbReference type="SUPFAM" id="SSF46785">
    <property type="entry name" value="Winged helix' DNA-binding domain"/>
    <property type="match status" value="1"/>
</dbReference>
<dbReference type="SUPFAM" id="SSF53850">
    <property type="entry name" value="Periplasmic binding protein-like II"/>
    <property type="match status" value="1"/>
</dbReference>
<reference evidence="6 7" key="1">
    <citation type="journal article" date="2017" name="Int. J. Syst. Evol. Microbiol.">
        <title>Achromobacter aloeverae sp. nov., isolated from the root of Aloe vera (L.) Burm.f.</title>
        <authorList>
            <person name="Kuncharoen N."/>
            <person name="Muramatsu Y."/>
            <person name="Shibata C."/>
            <person name="Kamakura Y."/>
            <person name="Nakagawa Y."/>
            <person name="Tanasupawat S."/>
        </authorList>
    </citation>
    <scope>NUCLEOTIDE SEQUENCE [LARGE SCALE GENOMIC DNA]</scope>
    <source>
        <strain evidence="6 7">AVA-1</strain>
    </source>
</reference>
<name>A0A4Q1HCP3_9BURK</name>
<evidence type="ECO:0000256" key="2">
    <source>
        <dbReference type="ARBA" id="ARBA00023015"/>
    </source>
</evidence>
<gene>
    <name evidence="6" type="ORF">C7R54_25515</name>
</gene>
<dbReference type="InterPro" id="IPR000847">
    <property type="entry name" value="LysR_HTH_N"/>
</dbReference>
<dbReference type="InterPro" id="IPR036388">
    <property type="entry name" value="WH-like_DNA-bd_sf"/>
</dbReference>
<dbReference type="Gene3D" id="3.40.190.290">
    <property type="match status" value="1"/>
</dbReference>
<evidence type="ECO:0000256" key="4">
    <source>
        <dbReference type="ARBA" id="ARBA00023163"/>
    </source>
</evidence>
<dbReference type="AlphaFoldDB" id="A0A4Q1HCP3"/>
<organism evidence="6 7">
    <name type="scientific">Achromobacter aloeverae</name>
    <dbReference type="NCBI Taxonomy" id="1750518"/>
    <lineage>
        <taxon>Bacteria</taxon>
        <taxon>Pseudomonadati</taxon>
        <taxon>Pseudomonadota</taxon>
        <taxon>Betaproteobacteria</taxon>
        <taxon>Burkholderiales</taxon>
        <taxon>Alcaligenaceae</taxon>
        <taxon>Achromobacter</taxon>
    </lineage>
</organism>
<accession>A0A4Q1HCP3</accession>
<protein>
    <submittedName>
        <fullName evidence="6">LysR family transcriptional regulator</fullName>
    </submittedName>
</protein>
<comment type="similarity">
    <text evidence="1">Belongs to the LysR transcriptional regulatory family.</text>
</comment>
<sequence>MDWDNTRIFLAVYRTGTLRAAAALLQIDQATVGRRLAALEKSLEARLFLRTSNGYVPTPAGELALLAAEGMERAADQLVRQTQGIDERVSGTVRVATSDTIGSHLMIAAVQKVQAAHPDLRVVLTTSLQLTNLARRDADIAVRNVRPDNPDLISRRLVRREIGLYASKAYLKAHGEPRRGTAFEGHAVVIYQRAFMIGRSDMLAGEPCANARVAMEVNSGLVLREAVRAGLGLAELPVYLAEGDPRLKRVWPDRAEHYDVWMVLHGDLHRSGRVRAVADAIVDVFASDDIAPPLCERRR</sequence>
<dbReference type="Pfam" id="PF00126">
    <property type="entry name" value="HTH_1"/>
    <property type="match status" value="1"/>
</dbReference>
<dbReference type="PANTHER" id="PTHR30537">
    <property type="entry name" value="HTH-TYPE TRANSCRIPTIONAL REGULATOR"/>
    <property type="match status" value="1"/>
</dbReference>
<dbReference type="GO" id="GO:0043565">
    <property type="term" value="F:sequence-specific DNA binding"/>
    <property type="evidence" value="ECO:0007669"/>
    <property type="project" value="TreeGrafter"/>
</dbReference>
<dbReference type="Gene3D" id="1.10.10.10">
    <property type="entry name" value="Winged helix-like DNA-binding domain superfamily/Winged helix DNA-binding domain"/>
    <property type="match status" value="1"/>
</dbReference>
<evidence type="ECO:0000256" key="1">
    <source>
        <dbReference type="ARBA" id="ARBA00009437"/>
    </source>
</evidence>
<keyword evidence="2" id="KW-0805">Transcription regulation</keyword>
<comment type="caution">
    <text evidence="6">The sequence shown here is derived from an EMBL/GenBank/DDBJ whole genome shotgun (WGS) entry which is preliminary data.</text>
</comment>
<evidence type="ECO:0000313" key="7">
    <source>
        <dbReference type="Proteomes" id="UP000290849"/>
    </source>
</evidence>
<dbReference type="Proteomes" id="UP000290849">
    <property type="component" value="Unassembled WGS sequence"/>
</dbReference>
<feature type="domain" description="HTH lysR-type" evidence="5">
    <location>
        <begin position="1"/>
        <end position="58"/>
    </location>
</feature>
<keyword evidence="4" id="KW-0804">Transcription</keyword>
<dbReference type="InterPro" id="IPR036390">
    <property type="entry name" value="WH_DNA-bd_sf"/>
</dbReference>
<dbReference type="PANTHER" id="PTHR30537:SF3">
    <property type="entry name" value="TRANSCRIPTIONAL REGULATORY PROTEIN"/>
    <property type="match status" value="1"/>
</dbReference>
<dbReference type="OrthoDB" id="9072091at2"/>
<dbReference type="InterPro" id="IPR005119">
    <property type="entry name" value="LysR_subst-bd"/>
</dbReference>
<evidence type="ECO:0000256" key="3">
    <source>
        <dbReference type="ARBA" id="ARBA00023125"/>
    </source>
</evidence>
<keyword evidence="7" id="KW-1185">Reference proteome</keyword>
<dbReference type="PROSITE" id="PS50931">
    <property type="entry name" value="HTH_LYSR"/>
    <property type="match status" value="1"/>
</dbReference>
<proteinExistence type="inferred from homology"/>
<dbReference type="GO" id="GO:0003700">
    <property type="term" value="F:DNA-binding transcription factor activity"/>
    <property type="evidence" value="ECO:0007669"/>
    <property type="project" value="InterPro"/>
</dbReference>
<dbReference type="EMBL" id="PYAL01000009">
    <property type="protein sequence ID" value="RXN83641.1"/>
    <property type="molecule type" value="Genomic_DNA"/>
</dbReference>
<dbReference type="GO" id="GO:0006351">
    <property type="term" value="P:DNA-templated transcription"/>
    <property type="evidence" value="ECO:0007669"/>
    <property type="project" value="TreeGrafter"/>
</dbReference>
<dbReference type="Pfam" id="PF03466">
    <property type="entry name" value="LysR_substrate"/>
    <property type="match status" value="1"/>
</dbReference>
<keyword evidence="3" id="KW-0238">DNA-binding</keyword>
<dbReference type="RefSeq" id="WP_129153747.1">
    <property type="nucleotide sequence ID" value="NZ_JBHSDO010000004.1"/>
</dbReference>
<evidence type="ECO:0000259" key="5">
    <source>
        <dbReference type="PROSITE" id="PS50931"/>
    </source>
</evidence>
<dbReference type="InterPro" id="IPR058163">
    <property type="entry name" value="LysR-type_TF_proteobact-type"/>
</dbReference>